<dbReference type="Proteomes" id="UP000002651">
    <property type="component" value="Chromosome"/>
</dbReference>
<dbReference type="PANTHER" id="PTHR43285">
    <property type="entry name" value="ANTHRANILATE PHOSPHORIBOSYLTRANSFERASE"/>
    <property type="match status" value="1"/>
</dbReference>
<dbReference type="EMBL" id="CP002905">
    <property type="protein sequence ID" value="AEP88129.1"/>
    <property type="molecule type" value="Genomic_DNA"/>
</dbReference>
<protein>
    <submittedName>
        <fullName evidence="5">Glycosyl transferase family, helical bundle domain protein</fullName>
    </submittedName>
</protein>
<keyword evidence="3" id="KW-0822">Tryptophan biosynthesis</keyword>
<evidence type="ECO:0000259" key="4">
    <source>
        <dbReference type="Pfam" id="PF02885"/>
    </source>
</evidence>
<dbReference type="PATRIC" id="fig|1052585.4.peg.3372"/>
<dbReference type="InterPro" id="IPR035902">
    <property type="entry name" value="Nuc_phospho_transferase"/>
</dbReference>
<dbReference type="InterPro" id="IPR036320">
    <property type="entry name" value="Glycosyl_Trfase_fam3_N_dom_sf"/>
</dbReference>
<reference evidence="5 6" key="1">
    <citation type="journal article" date="2012" name="J. Bacteriol.">
        <title>Whole-genome sequences of Bacillus subtilis and close relatives.</title>
        <authorList>
            <person name="Earl A.M."/>
            <person name="Eppinger M."/>
            <person name="Fricke W.F."/>
            <person name="Rosovitz M.J."/>
            <person name="Rasko D.A."/>
            <person name="Daugherty S."/>
            <person name="Losick R."/>
            <person name="Kolter R."/>
            <person name="Ravel J."/>
        </authorList>
    </citation>
    <scope>NUCLEOTIDE SEQUENCE [LARGE SCALE GENOMIC DNA]</scope>
    <source>
        <strain evidence="6">DSM 15029 / JCM 12233 / NBRC 101239 / NRRL B-23049 / TU-B-10</strain>
    </source>
</reference>
<dbReference type="Pfam" id="PF02885">
    <property type="entry name" value="Glycos_trans_3N"/>
    <property type="match status" value="1"/>
</dbReference>
<dbReference type="AlphaFoldDB" id="G4P0F0"/>
<keyword evidence="3" id="KW-0028">Amino-acid biosynthesis</keyword>
<dbReference type="GO" id="GO:0005829">
    <property type="term" value="C:cytosol"/>
    <property type="evidence" value="ECO:0007669"/>
    <property type="project" value="TreeGrafter"/>
</dbReference>
<evidence type="ECO:0000313" key="6">
    <source>
        <dbReference type="Proteomes" id="UP000002651"/>
    </source>
</evidence>
<gene>
    <name evidence="5" type="ordered locus">GYO_3552</name>
</gene>
<evidence type="ECO:0000256" key="3">
    <source>
        <dbReference type="ARBA" id="ARBA00022822"/>
    </source>
</evidence>
<evidence type="ECO:0000313" key="5">
    <source>
        <dbReference type="EMBL" id="AEP88129.1"/>
    </source>
</evidence>
<dbReference type="SUPFAM" id="SSF47648">
    <property type="entry name" value="Nucleoside phosphorylase/phosphoribosyltransferase N-terminal domain"/>
    <property type="match status" value="1"/>
</dbReference>
<dbReference type="Gene3D" id="3.40.1030.10">
    <property type="entry name" value="Nucleoside phosphorylase/phosphoribosyltransferase catalytic domain"/>
    <property type="match status" value="1"/>
</dbReference>
<sequence length="143" mass="15801">MQQWIKDTARGKRGSKHLSYEQAKLAGEAMFSGKASDVQIAAFLIAERIKTETSDEAAVDQIMSQAGQAEKIKAILSGSEEAGLDYERKQVIMNAGLRYYLFGHTTSIEEGTDLAKSQLKQKRGLKILEQWISASSKGTNLQF</sequence>
<evidence type="ECO:0000256" key="2">
    <source>
        <dbReference type="ARBA" id="ARBA00022679"/>
    </source>
</evidence>
<dbReference type="GO" id="GO:0000162">
    <property type="term" value="P:L-tryptophan biosynthetic process"/>
    <property type="evidence" value="ECO:0007669"/>
    <property type="project" value="UniProtKB-KW"/>
</dbReference>
<dbReference type="SUPFAM" id="SSF52418">
    <property type="entry name" value="Nucleoside phosphorylase/phosphoribosyltransferase catalytic domain"/>
    <property type="match status" value="1"/>
</dbReference>
<keyword evidence="1" id="KW-0328">Glycosyltransferase</keyword>
<dbReference type="Gene3D" id="1.20.970.10">
    <property type="entry name" value="Transferase, Pyrimidine Nucleoside Phosphorylase, Chain C"/>
    <property type="match status" value="1"/>
</dbReference>
<keyword evidence="3" id="KW-0057">Aromatic amino acid biosynthesis</keyword>
<name>G4P0F0_BACS4</name>
<dbReference type="HOGENOM" id="CLU_1802243_0_0_9"/>
<dbReference type="STRING" id="1052585.GYO_3552"/>
<dbReference type="GO" id="GO:0004048">
    <property type="term" value="F:anthranilate phosphoribosyltransferase activity"/>
    <property type="evidence" value="ECO:0007669"/>
    <property type="project" value="InterPro"/>
</dbReference>
<dbReference type="PANTHER" id="PTHR43285:SF2">
    <property type="entry name" value="ANTHRANILATE PHOSPHORIBOSYLTRANSFERASE"/>
    <property type="match status" value="1"/>
</dbReference>
<organism evidence="5 6">
    <name type="scientific">Bacillus spizizenii (strain DSM 15029 / JCM 12233 / NBRC 101239 / NRRL B-23049 / TU-B-10)</name>
    <name type="common">Bacillus subtilis subsp. spizizenii</name>
    <dbReference type="NCBI Taxonomy" id="1052585"/>
    <lineage>
        <taxon>Bacteria</taxon>
        <taxon>Bacillati</taxon>
        <taxon>Bacillota</taxon>
        <taxon>Bacilli</taxon>
        <taxon>Bacillales</taxon>
        <taxon>Bacillaceae</taxon>
        <taxon>Bacillus</taxon>
    </lineage>
</organism>
<dbReference type="KEGG" id="bst:GYO_3552"/>
<keyword evidence="6" id="KW-1185">Reference proteome</keyword>
<accession>G4P0F0</accession>
<proteinExistence type="predicted"/>
<keyword evidence="2 5" id="KW-0808">Transferase</keyword>
<dbReference type="InterPro" id="IPR005940">
    <property type="entry name" value="Anthranilate_Pribosyl_Tfrase"/>
</dbReference>
<dbReference type="InterPro" id="IPR017459">
    <property type="entry name" value="Glycosyl_Trfase_fam3_N_dom"/>
</dbReference>
<evidence type="ECO:0000256" key="1">
    <source>
        <dbReference type="ARBA" id="ARBA00022676"/>
    </source>
</evidence>
<feature type="domain" description="Glycosyl transferase family 3 N-terminal" evidence="4">
    <location>
        <begin position="12"/>
        <end position="58"/>
    </location>
</feature>